<dbReference type="HOGENOM" id="CLU_046006_17_2_10"/>
<dbReference type="AlphaFoldDB" id="A0A077EJ87"/>
<evidence type="ECO:0000313" key="2">
    <source>
        <dbReference type="EMBL" id="AIL46314.1"/>
    </source>
</evidence>
<dbReference type="Pfam" id="PF06983">
    <property type="entry name" value="3-dmu-9_3-mt"/>
    <property type="match status" value="1"/>
</dbReference>
<dbReference type="SUPFAM" id="SSF54593">
    <property type="entry name" value="Glyoxalase/Bleomycin resistance protein/Dihydroxybiphenyl dioxygenase"/>
    <property type="match status" value="1"/>
</dbReference>
<accession>A0A077EJ87</accession>
<dbReference type="Proteomes" id="UP000028933">
    <property type="component" value="Chromosome"/>
</dbReference>
<name>A0A077EJ87_9FLAO</name>
<protein>
    <submittedName>
        <fullName evidence="2">PhnB protein</fullName>
    </submittedName>
</protein>
<feature type="domain" description="PhnB-like" evidence="1">
    <location>
        <begin position="4"/>
        <end position="139"/>
    </location>
</feature>
<dbReference type="STRING" id="1338011.BD94_2539"/>
<dbReference type="InterPro" id="IPR028973">
    <property type="entry name" value="PhnB-like"/>
</dbReference>
<dbReference type="PANTHER" id="PTHR33990:SF1">
    <property type="entry name" value="PROTEIN YJDN"/>
    <property type="match status" value="1"/>
</dbReference>
<dbReference type="InterPro" id="IPR029068">
    <property type="entry name" value="Glyas_Bleomycin-R_OHBP_Dase"/>
</dbReference>
<dbReference type="eggNOG" id="COG2764">
    <property type="taxonomic scope" value="Bacteria"/>
</dbReference>
<reference evidence="2" key="2">
    <citation type="journal article" date="2015" name="Genome Biol. Evol.">
        <title>Complete Genome Sequence and Transcriptomic Analysis of the Novel Pathogen Elizabethkingia anophelis in Response to Oxidative Stress.</title>
        <authorList>
            <person name="Li Y."/>
            <person name="Liu Y."/>
            <person name="Chew S.C."/>
            <person name="Tay M."/>
            <person name="Salido M.M."/>
            <person name="Teo J."/>
            <person name="Lauro F.M."/>
            <person name="Givskov M."/>
            <person name="Yang L."/>
        </authorList>
    </citation>
    <scope>NUCLEOTIDE SEQUENCE</scope>
    <source>
        <strain evidence="2">NUHP1</strain>
    </source>
</reference>
<organism evidence="2 3">
    <name type="scientific">Elizabethkingia anophelis NUHP1</name>
    <dbReference type="NCBI Taxonomy" id="1338011"/>
    <lineage>
        <taxon>Bacteria</taxon>
        <taxon>Pseudomonadati</taxon>
        <taxon>Bacteroidota</taxon>
        <taxon>Flavobacteriia</taxon>
        <taxon>Flavobacteriales</taxon>
        <taxon>Weeksellaceae</taxon>
        <taxon>Elizabethkingia</taxon>
    </lineage>
</organism>
<proteinExistence type="predicted"/>
<dbReference type="EMBL" id="CP007547">
    <property type="protein sequence ID" value="AIL46314.1"/>
    <property type="molecule type" value="Genomic_DNA"/>
</dbReference>
<gene>
    <name evidence="2" type="ORF">BD94_2539</name>
</gene>
<dbReference type="KEGG" id="eao:BD94_2539"/>
<evidence type="ECO:0000313" key="3">
    <source>
        <dbReference type="Proteomes" id="UP000028933"/>
    </source>
</evidence>
<reference evidence="2" key="1">
    <citation type="journal article" date="2013" name="Lancet">
        <title>First case of E anophelis outbreak in an intensive-care unit.</title>
        <authorList>
            <person name="Teo J."/>
            <person name="Tan S.Y."/>
            <person name="Tay M."/>
            <person name="Ding Y."/>
            <person name="Kjelleberg S."/>
            <person name="Givskov M."/>
            <person name="Lin R.T."/>
            <person name="Yang L."/>
        </authorList>
    </citation>
    <scope>NUCLEOTIDE SEQUENCE [LARGE SCALE GENOMIC DNA]</scope>
    <source>
        <strain evidence="2">NUHP1</strain>
    </source>
</reference>
<dbReference type="PANTHER" id="PTHR33990">
    <property type="entry name" value="PROTEIN YJDN-RELATED"/>
    <property type="match status" value="1"/>
</dbReference>
<dbReference type="RefSeq" id="WP_024565535.1">
    <property type="nucleotide sequence ID" value="NZ_CP007547.1"/>
</dbReference>
<sequence>MAQINVYLNFEGNCLEAFEFYKSVFGGEFPYIGKFSDMPPSEEYPVSEADKNKIMHISLPLSQETVLMGSDVIGGNCAGGKFVKGNNIQLSVNAGSREEAEKLFNGLSAGGEVTMPLQDTFWGAYFGMWTDKFGISWMVNYDDPSKQQQHP</sequence>
<dbReference type="Gene3D" id="3.10.180.10">
    <property type="entry name" value="2,3-Dihydroxybiphenyl 1,2-Dioxygenase, domain 1"/>
    <property type="match status" value="1"/>
</dbReference>
<evidence type="ECO:0000259" key="1">
    <source>
        <dbReference type="Pfam" id="PF06983"/>
    </source>
</evidence>
<dbReference type="CDD" id="cd06588">
    <property type="entry name" value="PhnB_like"/>
    <property type="match status" value="1"/>
</dbReference>